<evidence type="ECO:0000256" key="2">
    <source>
        <dbReference type="ARBA" id="ARBA00022723"/>
    </source>
</evidence>
<organism evidence="6 7">
    <name type="scientific">Chaetomium strumarium</name>
    <dbReference type="NCBI Taxonomy" id="1170767"/>
    <lineage>
        <taxon>Eukaryota</taxon>
        <taxon>Fungi</taxon>
        <taxon>Dikarya</taxon>
        <taxon>Ascomycota</taxon>
        <taxon>Pezizomycotina</taxon>
        <taxon>Sordariomycetes</taxon>
        <taxon>Sordariomycetidae</taxon>
        <taxon>Sordariales</taxon>
        <taxon>Chaetomiaceae</taxon>
        <taxon>Chaetomium</taxon>
    </lineage>
</organism>
<feature type="domain" description="CENP-V/GFA" evidence="5">
    <location>
        <begin position="11"/>
        <end position="126"/>
    </location>
</feature>
<reference evidence="6" key="2">
    <citation type="submission" date="2023-06" db="EMBL/GenBank/DDBJ databases">
        <authorList>
            <consortium name="Lawrence Berkeley National Laboratory"/>
            <person name="Mondo S.J."/>
            <person name="Hensen N."/>
            <person name="Bonometti L."/>
            <person name="Westerberg I."/>
            <person name="Brannstrom I.O."/>
            <person name="Guillou S."/>
            <person name="Cros-Aarteil S."/>
            <person name="Calhoun S."/>
            <person name="Haridas S."/>
            <person name="Kuo A."/>
            <person name="Pangilinan J."/>
            <person name="Riley R."/>
            <person name="Labutti K."/>
            <person name="Andreopoulos B."/>
            <person name="Lipzen A."/>
            <person name="Chen C."/>
            <person name="Yanf M."/>
            <person name="Daum C."/>
            <person name="Ng V."/>
            <person name="Clum A."/>
            <person name="Steindorff A."/>
            <person name="Ohm R."/>
            <person name="Martin F."/>
            <person name="Silar P."/>
            <person name="Natvig D."/>
            <person name="Lalanne C."/>
            <person name="Gautier V."/>
            <person name="Ament-Velasquez S.L."/>
            <person name="Kruys A."/>
            <person name="Hutchinson M.I."/>
            <person name="Powell A.J."/>
            <person name="Barry K."/>
            <person name="Miller A.N."/>
            <person name="Grigoriev I.V."/>
            <person name="Debuchy R."/>
            <person name="Gladieux P."/>
            <person name="Thoren M.H."/>
            <person name="Johannesson H."/>
        </authorList>
    </citation>
    <scope>NUCLEOTIDE SEQUENCE</scope>
    <source>
        <strain evidence="6">CBS 333.67</strain>
    </source>
</reference>
<dbReference type="GeneID" id="87880243"/>
<dbReference type="Pfam" id="PF04828">
    <property type="entry name" value="GFA"/>
    <property type="match status" value="1"/>
</dbReference>
<evidence type="ECO:0000313" key="7">
    <source>
        <dbReference type="Proteomes" id="UP001273166"/>
    </source>
</evidence>
<name>A0AAJ0GY44_9PEZI</name>
<evidence type="ECO:0000259" key="5">
    <source>
        <dbReference type="PROSITE" id="PS51891"/>
    </source>
</evidence>
<comment type="similarity">
    <text evidence="1">Belongs to the Gfa family.</text>
</comment>
<dbReference type="Gene3D" id="3.90.1590.10">
    <property type="entry name" value="glutathione-dependent formaldehyde- activating enzyme (gfa)"/>
    <property type="match status" value="2"/>
</dbReference>
<dbReference type="InterPro" id="IPR011057">
    <property type="entry name" value="Mss4-like_sf"/>
</dbReference>
<dbReference type="PANTHER" id="PTHR33337:SF31">
    <property type="entry name" value="DUF636 DOMAIN PROTEIN (AFU_ORTHOLOGUE AFUA_2G12650)"/>
    <property type="match status" value="1"/>
</dbReference>
<dbReference type="AlphaFoldDB" id="A0AAJ0GY44"/>
<comment type="caution">
    <text evidence="6">The sequence shown here is derived from an EMBL/GenBank/DDBJ whole genome shotgun (WGS) entry which is preliminary data.</text>
</comment>
<dbReference type="InterPro" id="IPR006913">
    <property type="entry name" value="CENP-V/GFA"/>
</dbReference>
<keyword evidence="7" id="KW-1185">Reference proteome</keyword>
<dbReference type="PANTHER" id="PTHR33337">
    <property type="entry name" value="GFA DOMAIN-CONTAINING PROTEIN"/>
    <property type="match status" value="1"/>
</dbReference>
<dbReference type="SUPFAM" id="SSF51316">
    <property type="entry name" value="Mss4-like"/>
    <property type="match status" value="2"/>
</dbReference>
<proteinExistence type="inferred from homology"/>
<dbReference type="EMBL" id="JAUDZG010000002">
    <property type="protein sequence ID" value="KAK3308308.1"/>
    <property type="molecule type" value="Genomic_DNA"/>
</dbReference>
<dbReference type="Proteomes" id="UP001273166">
    <property type="component" value="Unassembled WGS sequence"/>
</dbReference>
<evidence type="ECO:0000256" key="3">
    <source>
        <dbReference type="ARBA" id="ARBA00022833"/>
    </source>
</evidence>
<evidence type="ECO:0000313" key="6">
    <source>
        <dbReference type="EMBL" id="KAK3308308.1"/>
    </source>
</evidence>
<dbReference type="GO" id="GO:0046872">
    <property type="term" value="F:metal ion binding"/>
    <property type="evidence" value="ECO:0007669"/>
    <property type="project" value="UniProtKB-KW"/>
</dbReference>
<gene>
    <name evidence="6" type="ORF">B0T15DRAFT_104978</name>
</gene>
<evidence type="ECO:0000256" key="1">
    <source>
        <dbReference type="ARBA" id="ARBA00005495"/>
    </source>
</evidence>
<dbReference type="PROSITE" id="PS51891">
    <property type="entry name" value="CENP_V_GFA"/>
    <property type="match status" value="1"/>
</dbReference>
<keyword evidence="4" id="KW-0456">Lyase</keyword>
<dbReference type="RefSeq" id="XP_062724088.1">
    <property type="nucleotide sequence ID" value="XM_062861414.1"/>
</dbReference>
<dbReference type="GO" id="GO:0016846">
    <property type="term" value="F:carbon-sulfur lyase activity"/>
    <property type="evidence" value="ECO:0007669"/>
    <property type="project" value="InterPro"/>
</dbReference>
<sequence>MAADTDTAVTLQAQCLCKTQTFTTTVPRTSLPLKGSSCHCDSCRHVTGALRSADATWPGPAADIVAAAANNDSANGGTLKRYPFSPRTNVLFCDKCGSKLFWEEVGPPQAYQAQSQSGEGEEANYCVFTGALGAADSDGKDVGAGVRVVRCVDHMFVGDTRDGGAVCWLRRLNGDNGEEDEDDAEPVKVWLGGRGRSEEVPAGGEQPWPAVKDLPAYGEGLKAAGEKEGNVPIRCKCGGVDLVLRAGEAQREWEARHKSGEALPFFVDPVTHKFLAGLDCCDSCRIWAGSEMMSWTFTLLKHISSAAAAAAEAGGFPSNTTELRAAVDARDPRLGTLKYYASSPDVQRYFCGRCSAAVFYAVDDRPDIVDIAMGLLASPDGARAESVTSWGWGGQFSWEKDMVGTWRERMLHAVRKESEQFRIDRGYPKCWLRKD</sequence>
<protein>
    <recommendedName>
        <fullName evidence="5">CENP-V/GFA domain-containing protein</fullName>
    </recommendedName>
</protein>
<keyword evidence="2" id="KW-0479">Metal-binding</keyword>
<reference evidence="6" key="1">
    <citation type="journal article" date="2023" name="Mol. Phylogenet. Evol.">
        <title>Genome-scale phylogeny and comparative genomics of the fungal order Sordariales.</title>
        <authorList>
            <person name="Hensen N."/>
            <person name="Bonometti L."/>
            <person name="Westerberg I."/>
            <person name="Brannstrom I.O."/>
            <person name="Guillou S."/>
            <person name="Cros-Aarteil S."/>
            <person name="Calhoun S."/>
            <person name="Haridas S."/>
            <person name="Kuo A."/>
            <person name="Mondo S."/>
            <person name="Pangilinan J."/>
            <person name="Riley R."/>
            <person name="LaButti K."/>
            <person name="Andreopoulos B."/>
            <person name="Lipzen A."/>
            <person name="Chen C."/>
            <person name="Yan M."/>
            <person name="Daum C."/>
            <person name="Ng V."/>
            <person name="Clum A."/>
            <person name="Steindorff A."/>
            <person name="Ohm R.A."/>
            <person name="Martin F."/>
            <person name="Silar P."/>
            <person name="Natvig D.O."/>
            <person name="Lalanne C."/>
            <person name="Gautier V."/>
            <person name="Ament-Velasquez S.L."/>
            <person name="Kruys A."/>
            <person name="Hutchinson M.I."/>
            <person name="Powell A.J."/>
            <person name="Barry K."/>
            <person name="Miller A.N."/>
            <person name="Grigoriev I.V."/>
            <person name="Debuchy R."/>
            <person name="Gladieux P."/>
            <person name="Hiltunen Thoren M."/>
            <person name="Johannesson H."/>
        </authorList>
    </citation>
    <scope>NUCLEOTIDE SEQUENCE</scope>
    <source>
        <strain evidence="6">CBS 333.67</strain>
    </source>
</reference>
<evidence type="ECO:0000256" key="4">
    <source>
        <dbReference type="ARBA" id="ARBA00023239"/>
    </source>
</evidence>
<keyword evidence="3" id="KW-0862">Zinc</keyword>
<accession>A0AAJ0GY44</accession>